<dbReference type="OrthoDB" id="9802815at2"/>
<dbReference type="Pfam" id="PF00551">
    <property type="entry name" value="Formyl_trans_N"/>
    <property type="match status" value="1"/>
</dbReference>
<evidence type="ECO:0000313" key="8">
    <source>
        <dbReference type="EMBL" id="PKD43888.1"/>
    </source>
</evidence>
<dbReference type="InterPro" id="IPR041711">
    <property type="entry name" value="Met-tRNA-FMT_N"/>
</dbReference>
<dbReference type="CDD" id="cd08646">
    <property type="entry name" value="FMT_core_Met-tRNA-FMT_N"/>
    <property type="match status" value="1"/>
</dbReference>
<comment type="catalytic activity">
    <reaction evidence="5">
        <text>L-methionyl-tRNA(fMet) + (6R)-10-formyltetrahydrofolate = N-formyl-L-methionyl-tRNA(fMet) + (6S)-5,6,7,8-tetrahydrofolate + H(+)</text>
        <dbReference type="Rhea" id="RHEA:24380"/>
        <dbReference type="Rhea" id="RHEA-COMP:9952"/>
        <dbReference type="Rhea" id="RHEA-COMP:9953"/>
        <dbReference type="ChEBI" id="CHEBI:15378"/>
        <dbReference type="ChEBI" id="CHEBI:57453"/>
        <dbReference type="ChEBI" id="CHEBI:78530"/>
        <dbReference type="ChEBI" id="CHEBI:78844"/>
        <dbReference type="ChEBI" id="CHEBI:195366"/>
        <dbReference type="EC" id="2.1.2.9"/>
    </reaction>
</comment>
<keyword evidence="4 5" id="KW-0648">Protein biosynthesis</keyword>
<dbReference type="SUPFAM" id="SSF53328">
    <property type="entry name" value="Formyltransferase"/>
    <property type="match status" value="1"/>
</dbReference>
<feature type="binding site" evidence="5">
    <location>
        <begin position="108"/>
        <end position="111"/>
    </location>
    <ligand>
        <name>(6S)-5,6,7,8-tetrahydrofolate</name>
        <dbReference type="ChEBI" id="CHEBI:57453"/>
    </ligand>
</feature>
<dbReference type="Pfam" id="PF02911">
    <property type="entry name" value="Formyl_trans_C"/>
    <property type="match status" value="1"/>
</dbReference>
<dbReference type="InterPro" id="IPR044135">
    <property type="entry name" value="Met-tRNA-FMT_C"/>
</dbReference>
<feature type="domain" description="Formyl transferase N-terminal" evidence="6">
    <location>
        <begin position="1"/>
        <end position="176"/>
    </location>
</feature>
<comment type="similarity">
    <text evidence="1 5">Belongs to the Fmt family.</text>
</comment>
<dbReference type="NCBIfam" id="TIGR00460">
    <property type="entry name" value="fmt"/>
    <property type="match status" value="1"/>
</dbReference>
<dbReference type="GO" id="GO:0005829">
    <property type="term" value="C:cytosol"/>
    <property type="evidence" value="ECO:0007669"/>
    <property type="project" value="TreeGrafter"/>
</dbReference>
<evidence type="ECO:0000256" key="3">
    <source>
        <dbReference type="ARBA" id="ARBA00022679"/>
    </source>
</evidence>
<evidence type="ECO:0000259" key="7">
    <source>
        <dbReference type="Pfam" id="PF02911"/>
    </source>
</evidence>
<evidence type="ECO:0000256" key="5">
    <source>
        <dbReference type="HAMAP-Rule" id="MF_00182"/>
    </source>
</evidence>
<evidence type="ECO:0000259" key="6">
    <source>
        <dbReference type="Pfam" id="PF00551"/>
    </source>
</evidence>
<comment type="caution">
    <text evidence="8">The sequence shown here is derived from an EMBL/GenBank/DDBJ whole genome shotgun (WGS) entry which is preliminary data.</text>
</comment>
<dbReference type="PANTHER" id="PTHR11138:SF5">
    <property type="entry name" value="METHIONYL-TRNA FORMYLTRANSFERASE, MITOCHONDRIAL"/>
    <property type="match status" value="1"/>
</dbReference>
<evidence type="ECO:0000313" key="9">
    <source>
        <dbReference type="Proteomes" id="UP000233398"/>
    </source>
</evidence>
<keyword evidence="9" id="KW-1185">Reference proteome</keyword>
<dbReference type="InterPro" id="IPR005793">
    <property type="entry name" value="Formyl_trans_C"/>
</dbReference>
<protein>
    <recommendedName>
        <fullName evidence="2 5">Methionyl-tRNA formyltransferase</fullName>
        <ecNumber evidence="2 5">2.1.2.9</ecNumber>
    </recommendedName>
</protein>
<dbReference type="GO" id="GO:0004479">
    <property type="term" value="F:methionyl-tRNA formyltransferase activity"/>
    <property type="evidence" value="ECO:0007669"/>
    <property type="project" value="UniProtKB-UniRule"/>
</dbReference>
<feature type="domain" description="Formyl transferase C-terminal" evidence="7">
    <location>
        <begin position="203"/>
        <end position="298"/>
    </location>
</feature>
<dbReference type="Proteomes" id="UP000233398">
    <property type="component" value="Unassembled WGS sequence"/>
</dbReference>
<dbReference type="InterPro" id="IPR005794">
    <property type="entry name" value="Fmt"/>
</dbReference>
<dbReference type="CDD" id="cd08704">
    <property type="entry name" value="Met_tRNA_FMT_C"/>
    <property type="match status" value="1"/>
</dbReference>
<reference evidence="8 9" key="1">
    <citation type="submission" date="2017-11" db="EMBL/GenBank/DDBJ databases">
        <title>Rhodohalobacter 15182 sp. nov., isolated from a salt lake.</title>
        <authorList>
            <person name="Han S."/>
        </authorList>
    </citation>
    <scope>NUCLEOTIDE SEQUENCE [LARGE SCALE GENOMIC DNA]</scope>
    <source>
        <strain evidence="8 9">15182</strain>
    </source>
</reference>
<sequence>MRIVFMGSPDFAIPSLEAIHNSDHKIIAVVSNPDKRRGRGGKPQPTVVKKKAVELGYPTLDLEDPKSDVFKEKLKELKPDLLVVVAFRILPKDILAIPTIGSINLHASLLPKYRGAAPIHWAIINGEKETGCTVFFLDEKVDTGEIIGRFKTEIGPMETTGDLYNRLKVKGADLLKQCIDQIAEGNDQRMAQNHEDATPAPKLFNENTKIDFSESVENVHNLIRGLNPFPTAWCMYDDKKLNVHRSKPGPMKKTGEPGELVELDEGLFVQCKDGLLQLKELQLPGTKRFSGLDFMNGYDTSVVLK</sequence>
<dbReference type="AlphaFoldDB" id="A0A2N0VID7"/>
<evidence type="ECO:0000256" key="2">
    <source>
        <dbReference type="ARBA" id="ARBA00012261"/>
    </source>
</evidence>
<evidence type="ECO:0000256" key="4">
    <source>
        <dbReference type="ARBA" id="ARBA00022917"/>
    </source>
</evidence>
<dbReference type="EC" id="2.1.2.9" evidence="2 5"/>
<dbReference type="PANTHER" id="PTHR11138">
    <property type="entry name" value="METHIONYL-TRNA FORMYLTRANSFERASE"/>
    <property type="match status" value="1"/>
</dbReference>
<dbReference type="HAMAP" id="MF_00182">
    <property type="entry name" value="Formyl_trans"/>
    <property type="match status" value="1"/>
</dbReference>
<name>A0A2N0VID7_9BACT</name>
<dbReference type="InterPro" id="IPR036477">
    <property type="entry name" value="Formyl_transf_N_sf"/>
</dbReference>
<gene>
    <name evidence="5" type="primary">fmt</name>
    <name evidence="8" type="ORF">CWD77_08380</name>
</gene>
<dbReference type="Gene3D" id="3.40.50.12230">
    <property type="match status" value="1"/>
</dbReference>
<proteinExistence type="inferred from homology"/>
<evidence type="ECO:0000256" key="1">
    <source>
        <dbReference type="ARBA" id="ARBA00010699"/>
    </source>
</evidence>
<dbReference type="EMBL" id="PISP01000002">
    <property type="protein sequence ID" value="PKD43888.1"/>
    <property type="molecule type" value="Genomic_DNA"/>
</dbReference>
<comment type="function">
    <text evidence="5">Attaches a formyl group to the free amino group of methionyl-tRNA(fMet). The formyl group appears to play a dual role in the initiator identity of N-formylmethionyl-tRNA by promoting its recognition by IF2 and preventing the misappropriation of this tRNA by the elongation apparatus.</text>
</comment>
<accession>A0A2N0VID7</accession>
<organism evidence="8 9">
    <name type="scientific">Rhodohalobacter barkolensis</name>
    <dbReference type="NCBI Taxonomy" id="2053187"/>
    <lineage>
        <taxon>Bacteria</taxon>
        <taxon>Pseudomonadati</taxon>
        <taxon>Balneolota</taxon>
        <taxon>Balneolia</taxon>
        <taxon>Balneolales</taxon>
        <taxon>Balneolaceae</taxon>
        <taxon>Rhodohalobacter</taxon>
    </lineage>
</organism>
<keyword evidence="3 5" id="KW-0808">Transferase</keyword>
<dbReference type="SUPFAM" id="SSF50486">
    <property type="entry name" value="FMT C-terminal domain-like"/>
    <property type="match status" value="1"/>
</dbReference>
<dbReference type="InterPro" id="IPR002376">
    <property type="entry name" value="Formyl_transf_N"/>
</dbReference>
<dbReference type="InterPro" id="IPR011034">
    <property type="entry name" value="Formyl_transferase-like_C_sf"/>
</dbReference>